<accession>A0A6B3SR27</accession>
<proteinExistence type="predicted"/>
<gene>
    <name evidence="1" type="ORF">G3574_20070</name>
</gene>
<dbReference type="EMBL" id="JAAIVB010000069">
    <property type="protein sequence ID" value="NEX63380.1"/>
    <property type="molecule type" value="Genomic_DNA"/>
</dbReference>
<sequence>MSAIRRKILSGSENGVTVDISYDYSAAENFQCAKKIEKNSKLPSHFNRLVYRNKAISVCSIVIGGKRCVCKKTSAFLPGIEISHRICDFSLVLARRQPDFREIF</sequence>
<keyword evidence="2" id="KW-1185">Reference proteome</keyword>
<dbReference type="AlphaFoldDB" id="A0A6B3SR27"/>
<protein>
    <submittedName>
        <fullName evidence="1">Uncharacterized protein</fullName>
    </submittedName>
</protein>
<evidence type="ECO:0000313" key="2">
    <source>
        <dbReference type="Proteomes" id="UP000482155"/>
    </source>
</evidence>
<evidence type="ECO:0000313" key="1">
    <source>
        <dbReference type="EMBL" id="NEX63380.1"/>
    </source>
</evidence>
<dbReference type="RefSeq" id="WP_163967203.1">
    <property type="nucleotide sequence ID" value="NZ_JAAIVB010000069.1"/>
</dbReference>
<reference evidence="1 2" key="1">
    <citation type="submission" date="2020-02" db="EMBL/GenBank/DDBJ databases">
        <authorList>
            <person name="Kim M.K."/>
        </authorList>
    </citation>
    <scope>NUCLEOTIDE SEQUENCE [LARGE SCALE GENOMIC DNA]</scope>
    <source>
        <strain evidence="1 2">17J57-3</strain>
    </source>
</reference>
<comment type="caution">
    <text evidence="1">The sequence shown here is derived from an EMBL/GenBank/DDBJ whole genome shotgun (WGS) entry which is preliminary data.</text>
</comment>
<dbReference type="Proteomes" id="UP000482155">
    <property type="component" value="Unassembled WGS sequence"/>
</dbReference>
<organism evidence="1 2">
    <name type="scientific">Noviherbaspirillum galbum</name>
    <dbReference type="NCBI Taxonomy" id="2709383"/>
    <lineage>
        <taxon>Bacteria</taxon>
        <taxon>Pseudomonadati</taxon>
        <taxon>Pseudomonadota</taxon>
        <taxon>Betaproteobacteria</taxon>
        <taxon>Burkholderiales</taxon>
        <taxon>Oxalobacteraceae</taxon>
        <taxon>Noviherbaspirillum</taxon>
    </lineage>
</organism>
<name>A0A6B3SR27_9BURK</name>